<dbReference type="WBParaSite" id="jg707">
    <property type="protein sequence ID" value="jg707"/>
    <property type="gene ID" value="jg707"/>
</dbReference>
<keyword evidence="1" id="KW-0472">Membrane</keyword>
<feature type="transmembrane region" description="Helical" evidence="1">
    <location>
        <begin position="87"/>
        <end position="108"/>
    </location>
</feature>
<dbReference type="Proteomes" id="UP000887574">
    <property type="component" value="Unplaced"/>
</dbReference>
<proteinExistence type="predicted"/>
<keyword evidence="1" id="KW-0812">Transmembrane</keyword>
<evidence type="ECO:0000256" key="1">
    <source>
        <dbReference type="SAM" id="Phobius"/>
    </source>
</evidence>
<keyword evidence="1" id="KW-1133">Transmembrane helix</keyword>
<organism evidence="2 3">
    <name type="scientific">Ditylenchus dipsaci</name>
    <dbReference type="NCBI Taxonomy" id="166011"/>
    <lineage>
        <taxon>Eukaryota</taxon>
        <taxon>Metazoa</taxon>
        <taxon>Ecdysozoa</taxon>
        <taxon>Nematoda</taxon>
        <taxon>Chromadorea</taxon>
        <taxon>Rhabditida</taxon>
        <taxon>Tylenchina</taxon>
        <taxon>Tylenchomorpha</taxon>
        <taxon>Sphaerularioidea</taxon>
        <taxon>Anguinidae</taxon>
        <taxon>Anguininae</taxon>
        <taxon>Ditylenchus</taxon>
    </lineage>
</organism>
<keyword evidence="2" id="KW-1185">Reference proteome</keyword>
<name>A0A915EMZ8_9BILA</name>
<dbReference type="AlphaFoldDB" id="A0A915EMZ8"/>
<evidence type="ECO:0000313" key="2">
    <source>
        <dbReference type="Proteomes" id="UP000887574"/>
    </source>
</evidence>
<protein>
    <submittedName>
        <fullName evidence="3">ResB-like domain-containing protein</fullName>
    </submittedName>
</protein>
<accession>A0A915EMZ8</accession>
<evidence type="ECO:0000313" key="3">
    <source>
        <dbReference type="WBParaSite" id="jg707"/>
    </source>
</evidence>
<reference evidence="3" key="1">
    <citation type="submission" date="2022-11" db="UniProtKB">
        <authorList>
            <consortium name="WormBaseParasite"/>
        </authorList>
    </citation>
    <scope>IDENTIFICATION</scope>
</reference>
<sequence length="174" mass="19951">LRLLNKESSEMSLSVMLRNNVMKSGANWTLAALHLRQNIILRLSSQGHGETNKQKPSHKVEMISDVKGHLIMYSYFVQQASHAYELWPLYGLMTASTLLLIVIFYVSFNRIEIWVDRTAKDAPIAYYRTLDGGTKMKGSKQLFDMTGGKFDERLPIVDKLHREMFVAAKERGTR</sequence>